<comment type="caution">
    <text evidence="10">The sequence shown here is derived from an EMBL/GenBank/DDBJ whole genome shotgun (WGS) entry which is preliminary data.</text>
</comment>
<comment type="function">
    <text evidence="5">Serine peptidase whose precise substrate specificity remains unclear. Does not cleave peptides after a arginine or lysine residue. Regulates trans-Golgi network morphology and sorting by regulating the membrane binding of the AP-1 complex. May play a role in the regulation of synaptic vesicle exocytosis.</text>
</comment>
<dbReference type="InterPro" id="IPR023302">
    <property type="entry name" value="Pept_S9A_N"/>
</dbReference>
<protein>
    <recommendedName>
        <fullName evidence="6">Prolyl endopeptidase</fullName>
        <ecNumber evidence="6">3.4.21.-</ecNumber>
    </recommendedName>
</protein>
<dbReference type="SUPFAM" id="SSF53474">
    <property type="entry name" value="alpha/beta-Hydrolases"/>
    <property type="match status" value="1"/>
</dbReference>
<evidence type="ECO:0000313" key="11">
    <source>
        <dbReference type="Proteomes" id="UP001205105"/>
    </source>
</evidence>
<keyword evidence="11" id="KW-1185">Reference proteome</keyword>
<dbReference type="SUPFAM" id="SSF50993">
    <property type="entry name" value="Peptidase/esterase 'gauge' domain"/>
    <property type="match status" value="1"/>
</dbReference>
<keyword evidence="2 6" id="KW-0645">Protease</keyword>
<feature type="compositionally biased region" description="Gly residues" evidence="7">
    <location>
        <begin position="570"/>
        <end position="587"/>
    </location>
</feature>
<dbReference type="EC" id="3.4.21.-" evidence="6"/>
<proteinExistence type="inferred from homology"/>
<dbReference type="PANTHER" id="PTHR11757:SF19">
    <property type="entry name" value="PROLYL ENDOPEPTIDASE-LIKE"/>
    <property type="match status" value="1"/>
</dbReference>
<keyword evidence="4 6" id="KW-0720">Serine protease</keyword>
<evidence type="ECO:0000313" key="10">
    <source>
        <dbReference type="EMBL" id="KAI7844320.1"/>
    </source>
</evidence>
<dbReference type="Pfam" id="PF00326">
    <property type="entry name" value="Peptidase_S9"/>
    <property type="match status" value="1"/>
</dbReference>
<dbReference type="InterPro" id="IPR002470">
    <property type="entry name" value="Peptidase_S9A"/>
</dbReference>
<sequence>MGCSSLFNSSELQPCRHLFGWATQKLPAEPSVPSRPAKRACGLQEWVDEYSWLEDSGADVQRVLRQERRYAEGWLRRTARLAEQLHEEMLELAPTEQVSAPERVGSYEYYVQQLPGAPHPCYMRRAVGQPGAPPEVVLDLNELAAVHGEYVQMKLSLCGQRIAFTLEEGQGEESWAAFTRDLGTGAMRHLSALGTVVSLEWAADGDTLLCTQPNELGRPWRVLACSAAATAGKGGRRAGGQALGSSSGAGGGGGSRVVFEEGDERFFVELGRTKDWSLLTINCNSKTSSEVHLLPADLRSPHSSQLSMAAVGSAALAPAAEPRLVQARQPGLEYFLEHNSGQLYLLSNARGALDYAVYRVPTAAASLAQEHWQVVVGEQPGVANADMDMTRDCLVLYQLRQGRQQVAALPLVNGLPAATLLPADRAAAAGGGTTQQPQQAAAAAQLEAADAEPAAEAAWSCLQLAPLPAWALSVAAGANADFELQQLRLMLSSPVHPEVAYDWDLASGQLLQHPKPAGEAAGAAAAPQAAVAAAAGPAEQQLAWSQQWAASADGTAVPLTLAYAAEGPTPSGGGNTTTTSSGGGDSGTGWCPSHPRPCLLVVYGAYGHSLPTGFLAERLPLLRRGWVAALAHVRGGGELGRRWHAAGRGARKVNSVADLEACLDHLIASGWTAPGLVALEAHSAGGLTAGALLNRRAADLGAALLEAPFVDVLSAMSDASLPLTISRLCPYQGVRPAPYPPTLLTCSQADLRVPYWGPLKHAARLRAAAAQHASSSGDGSSRRRCGPILLLPDGQSGHFVHERDLYTTKAEQYAFLLAAIEGRLQPAS</sequence>
<evidence type="ECO:0000256" key="7">
    <source>
        <dbReference type="SAM" id="MobiDB-lite"/>
    </source>
</evidence>
<name>A0AAD5DY33_9CHLO</name>
<evidence type="ECO:0000256" key="1">
    <source>
        <dbReference type="ARBA" id="ARBA00005228"/>
    </source>
</evidence>
<dbReference type="PANTHER" id="PTHR11757">
    <property type="entry name" value="PROTEASE FAMILY S9A OLIGOPEPTIDASE"/>
    <property type="match status" value="1"/>
</dbReference>
<feature type="compositionally biased region" description="Gly residues" evidence="7">
    <location>
        <begin position="237"/>
        <end position="254"/>
    </location>
</feature>
<gene>
    <name evidence="10" type="ORF">COHA_002118</name>
</gene>
<dbReference type="Gene3D" id="2.130.10.120">
    <property type="entry name" value="Prolyl oligopeptidase, N-terminal domain"/>
    <property type="match status" value="1"/>
</dbReference>
<dbReference type="Pfam" id="PF02897">
    <property type="entry name" value="Peptidase_S9_N"/>
    <property type="match status" value="1"/>
</dbReference>
<accession>A0AAD5DY33</accession>
<comment type="similarity">
    <text evidence="1 6">Belongs to the peptidase S9A family.</text>
</comment>
<dbReference type="PRINTS" id="PR00862">
    <property type="entry name" value="PROLIGOPTASE"/>
</dbReference>
<keyword evidence="3 6" id="KW-0378">Hydrolase</keyword>
<dbReference type="InterPro" id="IPR051543">
    <property type="entry name" value="Serine_Peptidase_S9A"/>
</dbReference>
<dbReference type="InterPro" id="IPR029058">
    <property type="entry name" value="AB_hydrolase_fold"/>
</dbReference>
<feature type="region of interest" description="Disordered" evidence="7">
    <location>
        <begin position="232"/>
        <end position="254"/>
    </location>
</feature>
<organism evidence="10 11">
    <name type="scientific">Chlorella ohadii</name>
    <dbReference type="NCBI Taxonomy" id="2649997"/>
    <lineage>
        <taxon>Eukaryota</taxon>
        <taxon>Viridiplantae</taxon>
        <taxon>Chlorophyta</taxon>
        <taxon>core chlorophytes</taxon>
        <taxon>Trebouxiophyceae</taxon>
        <taxon>Chlorellales</taxon>
        <taxon>Chlorellaceae</taxon>
        <taxon>Chlorella clade</taxon>
        <taxon>Chlorella</taxon>
    </lineage>
</organism>
<dbReference type="Proteomes" id="UP001205105">
    <property type="component" value="Unassembled WGS sequence"/>
</dbReference>
<dbReference type="AlphaFoldDB" id="A0AAD5DY33"/>
<evidence type="ECO:0000256" key="5">
    <source>
        <dbReference type="ARBA" id="ARBA00045448"/>
    </source>
</evidence>
<evidence type="ECO:0000259" key="9">
    <source>
        <dbReference type="Pfam" id="PF02897"/>
    </source>
</evidence>
<feature type="domain" description="Peptidase S9A N-terminal" evidence="9">
    <location>
        <begin position="45"/>
        <end position="510"/>
    </location>
</feature>
<dbReference type="GO" id="GO:0006508">
    <property type="term" value="P:proteolysis"/>
    <property type="evidence" value="ECO:0007669"/>
    <property type="project" value="UniProtKB-KW"/>
</dbReference>
<dbReference type="EMBL" id="JADXDR010000032">
    <property type="protein sequence ID" value="KAI7844320.1"/>
    <property type="molecule type" value="Genomic_DNA"/>
</dbReference>
<evidence type="ECO:0000256" key="6">
    <source>
        <dbReference type="RuleBase" id="RU368024"/>
    </source>
</evidence>
<dbReference type="InterPro" id="IPR001375">
    <property type="entry name" value="Peptidase_S9_cat"/>
</dbReference>
<feature type="domain" description="Peptidase S9 prolyl oligopeptidase catalytic" evidence="8">
    <location>
        <begin position="620"/>
        <end position="817"/>
    </location>
</feature>
<evidence type="ECO:0000259" key="8">
    <source>
        <dbReference type="Pfam" id="PF00326"/>
    </source>
</evidence>
<feature type="region of interest" description="Disordered" evidence="7">
    <location>
        <begin position="566"/>
        <end position="588"/>
    </location>
</feature>
<reference evidence="10" key="1">
    <citation type="submission" date="2020-11" db="EMBL/GenBank/DDBJ databases">
        <title>Chlorella ohadii genome sequencing and assembly.</title>
        <authorList>
            <person name="Murik O."/>
            <person name="Treves H."/>
            <person name="Kedem I."/>
            <person name="Shotland Y."/>
            <person name="Kaplan A."/>
        </authorList>
    </citation>
    <scope>NUCLEOTIDE SEQUENCE</scope>
    <source>
        <strain evidence="10">1</strain>
    </source>
</reference>
<dbReference type="Gene3D" id="3.40.50.1820">
    <property type="entry name" value="alpha/beta hydrolase"/>
    <property type="match status" value="1"/>
</dbReference>
<evidence type="ECO:0000256" key="4">
    <source>
        <dbReference type="ARBA" id="ARBA00022825"/>
    </source>
</evidence>
<evidence type="ECO:0000256" key="3">
    <source>
        <dbReference type="ARBA" id="ARBA00022801"/>
    </source>
</evidence>
<evidence type="ECO:0000256" key="2">
    <source>
        <dbReference type="ARBA" id="ARBA00022670"/>
    </source>
</evidence>
<dbReference type="GO" id="GO:0004252">
    <property type="term" value="F:serine-type endopeptidase activity"/>
    <property type="evidence" value="ECO:0007669"/>
    <property type="project" value="UniProtKB-UniRule"/>
</dbReference>